<keyword evidence="1" id="KW-1133">Transmembrane helix</keyword>
<feature type="transmembrane region" description="Helical" evidence="1">
    <location>
        <begin position="218"/>
        <end position="237"/>
    </location>
</feature>
<protein>
    <submittedName>
        <fullName evidence="2">DUF1385 domain-containing protein</fullName>
    </submittedName>
</protein>
<evidence type="ECO:0000313" key="3">
    <source>
        <dbReference type="Proteomes" id="UP000774750"/>
    </source>
</evidence>
<dbReference type="Pfam" id="PF07136">
    <property type="entry name" value="DUF1385"/>
    <property type="match status" value="1"/>
</dbReference>
<dbReference type="Proteomes" id="UP000774750">
    <property type="component" value="Unassembled WGS sequence"/>
</dbReference>
<dbReference type="EMBL" id="JACJKY010000007">
    <property type="protein sequence ID" value="MBM6920698.1"/>
    <property type="molecule type" value="Genomic_DNA"/>
</dbReference>
<feature type="transmembrane region" description="Helical" evidence="1">
    <location>
        <begin position="243"/>
        <end position="264"/>
    </location>
</feature>
<proteinExistence type="predicted"/>
<reference evidence="2" key="2">
    <citation type="journal article" date="2021" name="Sci. Rep.">
        <title>The distribution of antibiotic resistance genes in chicken gut microbiota commensals.</title>
        <authorList>
            <person name="Juricova H."/>
            <person name="Matiasovicova J."/>
            <person name="Kubasova T."/>
            <person name="Cejkova D."/>
            <person name="Rychlik I."/>
        </authorList>
    </citation>
    <scope>NUCLEOTIDE SEQUENCE</scope>
    <source>
        <strain evidence="2">An559</strain>
    </source>
</reference>
<reference evidence="2" key="1">
    <citation type="submission" date="2020-08" db="EMBL/GenBank/DDBJ databases">
        <authorList>
            <person name="Cejkova D."/>
            <person name="Kubasova T."/>
            <person name="Jahodarova E."/>
            <person name="Rychlik I."/>
        </authorList>
    </citation>
    <scope>NUCLEOTIDE SEQUENCE</scope>
    <source>
        <strain evidence="2">An559</strain>
    </source>
</reference>
<accession>A0A939BEK3</accession>
<organism evidence="2 3">
    <name type="scientific">Merdimmobilis hominis</name>
    <dbReference type="NCBI Taxonomy" id="2897707"/>
    <lineage>
        <taxon>Bacteria</taxon>
        <taxon>Bacillati</taxon>
        <taxon>Bacillota</taxon>
        <taxon>Clostridia</taxon>
        <taxon>Eubacteriales</taxon>
        <taxon>Oscillospiraceae</taxon>
        <taxon>Merdimmobilis</taxon>
    </lineage>
</organism>
<keyword evidence="1" id="KW-0812">Transmembrane</keyword>
<dbReference type="PANTHER" id="PTHR42867:SF1">
    <property type="entry name" value="MEMBRANE PROTEIN-RELATED"/>
    <property type="match status" value="1"/>
</dbReference>
<sequence length="318" mass="35669">MDEQQQNIKVIKSRIGGQALIEGVMMRGLTHTAMAVRKPDGTIDVSKEAIHTSNALRIAGKIPIVRGVVMFVQSIVTGYRYLAKSAEISGMAEEEEEPESKFEQWLTKVFGEHLMKVLMGTSMVLGLALCILLFILAPALIVKGIDMLVPLGWTKSLLEGIIKMAIFIGYLAVVSRMKEMKRVFQYHGAEHKSIFCYENGLPLTVENVRKQKRFHPRCGTSFMILILIISIVVSSVVTWDNMLIRVLLKIITLPLIMGIGYELIKLAGRYDNIITRIISWPGMCMQHLTTSEPDDSQIEVAIASLEPVLPTNREEDQW</sequence>
<evidence type="ECO:0000256" key="1">
    <source>
        <dbReference type="SAM" id="Phobius"/>
    </source>
</evidence>
<dbReference type="PANTHER" id="PTHR42867">
    <property type="entry name" value="MEMBRANE PROTEIN-RELATED"/>
    <property type="match status" value="1"/>
</dbReference>
<dbReference type="InterPro" id="IPR010787">
    <property type="entry name" value="DUF1385"/>
</dbReference>
<gene>
    <name evidence="2" type="ORF">H6A12_05960</name>
</gene>
<feature type="transmembrane region" description="Helical" evidence="1">
    <location>
        <begin position="153"/>
        <end position="173"/>
    </location>
</feature>
<feature type="transmembrane region" description="Helical" evidence="1">
    <location>
        <begin position="117"/>
        <end position="141"/>
    </location>
</feature>
<evidence type="ECO:0000313" key="2">
    <source>
        <dbReference type="EMBL" id="MBM6920698.1"/>
    </source>
</evidence>
<name>A0A939BEK3_9FIRM</name>
<dbReference type="AlphaFoldDB" id="A0A939BEK3"/>
<comment type="caution">
    <text evidence="2">The sequence shown here is derived from an EMBL/GenBank/DDBJ whole genome shotgun (WGS) entry which is preliminary data.</text>
</comment>
<dbReference type="RefSeq" id="WP_204445861.1">
    <property type="nucleotide sequence ID" value="NZ_JACJKY010000007.1"/>
</dbReference>
<keyword evidence="3" id="KW-1185">Reference proteome</keyword>
<keyword evidence="1" id="KW-0472">Membrane</keyword>